<evidence type="ECO:0000313" key="16">
    <source>
        <dbReference type="WBParaSite" id="PSAMB.scaffold194size67021.g3345.t1"/>
    </source>
</evidence>
<evidence type="ECO:0000256" key="4">
    <source>
        <dbReference type="ARBA" id="ARBA00022461"/>
    </source>
</evidence>
<reference evidence="16" key="1">
    <citation type="submission" date="2022-11" db="UniProtKB">
        <authorList>
            <consortium name="WormBaseParasite"/>
        </authorList>
    </citation>
    <scope>IDENTIFICATION</scope>
</reference>
<accession>A0A914VGA7</accession>
<evidence type="ECO:0000256" key="6">
    <source>
        <dbReference type="ARBA" id="ARBA00022989"/>
    </source>
</evidence>
<evidence type="ECO:0000256" key="13">
    <source>
        <dbReference type="RuleBase" id="RU000679"/>
    </source>
</evidence>
<feature type="transmembrane region" description="Helical" evidence="14">
    <location>
        <begin position="32"/>
        <end position="50"/>
    </location>
</feature>
<proteinExistence type="inferred from homology"/>
<dbReference type="WBParaSite" id="PSAMB.scaffold194size67021.g3345.t1">
    <property type="protein sequence ID" value="PSAMB.scaffold194size67021.g3345.t1"/>
    <property type="gene ID" value="PSAMB.scaffold194size67021.g3345"/>
</dbReference>
<keyword evidence="3 13" id="KW-0813">Transport</keyword>
<evidence type="ECO:0000256" key="7">
    <source>
        <dbReference type="ARBA" id="ARBA00023053"/>
    </source>
</evidence>
<dbReference type="InterPro" id="IPR001873">
    <property type="entry name" value="ENaC"/>
</dbReference>
<evidence type="ECO:0000256" key="8">
    <source>
        <dbReference type="ARBA" id="ARBA00023065"/>
    </source>
</evidence>
<dbReference type="GO" id="GO:0016020">
    <property type="term" value="C:membrane"/>
    <property type="evidence" value="ECO:0007669"/>
    <property type="project" value="UniProtKB-SubCell"/>
</dbReference>
<organism evidence="15 16">
    <name type="scientific">Plectus sambesii</name>
    <dbReference type="NCBI Taxonomy" id="2011161"/>
    <lineage>
        <taxon>Eukaryota</taxon>
        <taxon>Metazoa</taxon>
        <taxon>Ecdysozoa</taxon>
        <taxon>Nematoda</taxon>
        <taxon>Chromadorea</taxon>
        <taxon>Plectida</taxon>
        <taxon>Plectina</taxon>
        <taxon>Plectoidea</taxon>
        <taxon>Plectidae</taxon>
        <taxon>Plectus</taxon>
    </lineage>
</organism>
<dbReference type="AlphaFoldDB" id="A0A914VGA7"/>
<keyword evidence="4 13" id="KW-0894">Sodium channel</keyword>
<keyword evidence="7" id="KW-0915">Sodium</keyword>
<comment type="similarity">
    <text evidence="2 13">Belongs to the amiloride-sensitive sodium channel (TC 1.A.6) family.</text>
</comment>
<evidence type="ECO:0000256" key="14">
    <source>
        <dbReference type="SAM" id="Phobius"/>
    </source>
</evidence>
<protein>
    <submittedName>
        <fullName evidence="16">Uncharacterized protein</fullName>
    </submittedName>
</protein>
<keyword evidence="11 13" id="KW-0739">Sodium transport</keyword>
<evidence type="ECO:0000256" key="1">
    <source>
        <dbReference type="ARBA" id="ARBA00004141"/>
    </source>
</evidence>
<evidence type="ECO:0000313" key="15">
    <source>
        <dbReference type="Proteomes" id="UP000887566"/>
    </source>
</evidence>
<keyword evidence="6 14" id="KW-1133">Transmembrane helix</keyword>
<evidence type="ECO:0000256" key="3">
    <source>
        <dbReference type="ARBA" id="ARBA00022448"/>
    </source>
</evidence>
<dbReference type="Proteomes" id="UP000887566">
    <property type="component" value="Unplaced"/>
</dbReference>
<evidence type="ECO:0000256" key="9">
    <source>
        <dbReference type="ARBA" id="ARBA00023136"/>
    </source>
</evidence>
<keyword evidence="10" id="KW-0325">Glycoprotein</keyword>
<keyword evidence="5 13" id="KW-0812">Transmembrane</keyword>
<dbReference type="PRINTS" id="PR01078">
    <property type="entry name" value="AMINACHANNEL"/>
</dbReference>
<evidence type="ECO:0000256" key="2">
    <source>
        <dbReference type="ARBA" id="ARBA00007193"/>
    </source>
</evidence>
<evidence type="ECO:0000256" key="12">
    <source>
        <dbReference type="ARBA" id="ARBA00023303"/>
    </source>
</evidence>
<keyword evidence="15" id="KW-1185">Reference proteome</keyword>
<dbReference type="GO" id="GO:0005272">
    <property type="term" value="F:sodium channel activity"/>
    <property type="evidence" value="ECO:0007669"/>
    <property type="project" value="UniProtKB-KW"/>
</dbReference>
<dbReference type="Pfam" id="PF00858">
    <property type="entry name" value="ASC"/>
    <property type="match status" value="1"/>
</dbReference>
<keyword evidence="8 13" id="KW-0406">Ion transport</keyword>
<sequence>MGLFTLARNFTKWQHTIIALEHIAAFKNKMKYFWACIFILSIAGFVWQAVTLTESFLSYKKSTVVRLFVEPEAPFPAVTVCNLNPFKKSAVASSPKLSDLMSAYNYVTQSRKLLAPELRVKRKKRSEEDEHYAHNHVVDEWDFDLDQQDGVFFHARQKRAVTGTNCTADTKSSTINVPPYGYQDYEIVACENLADMCFAECGNGSINFCSSEFTQIATGCPNIELQLDTVFYKCLHPRRCANGACAGYTNMAACSTDMNTCAASVLPSSDYPPTTSCQNPVNLLCAQLAANCPFPDASCTNGDFSSAVTPAKSYTYFQCNTTNTANICLETCMLDGSNQTCFTSVPVNLGNCPNYFSDFDKLYRNCYETQLCLADCNTFKYGNGSASCVSALTTYGQPLCKLHNNQYNDDDNDHYLNNNNNNNNSNNHNNDNSNNYNNNYYPYYYNYNHRRTHNNLNDYNHGRTYYNFNNYNHRRTYYNYRRAHYNLHNYYYGRAHYYHRRAYNNYRSSHFNHNNIELH</sequence>
<evidence type="ECO:0000256" key="10">
    <source>
        <dbReference type="ARBA" id="ARBA00023180"/>
    </source>
</evidence>
<keyword evidence="9 14" id="KW-0472">Membrane</keyword>
<comment type="subcellular location">
    <subcellularLocation>
        <location evidence="1">Membrane</location>
        <topology evidence="1">Multi-pass membrane protein</topology>
    </subcellularLocation>
</comment>
<evidence type="ECO:0000256" key="11">
    <source>
        <dbReference type="ARBA" id="ARBA00023201"/>
    </source>
</evidence>
<keyword evidence="12 13" id="KW-0407">Ion channel</keyword>
<name>A0A914VGA7_9BILA</name>
<evidence type="ECO:0000256" key="5">
    <source>
        <dbReference type="ARBA" id="ARBA00022692"/>
    </source>
</evidence>